<dbReference type="GO" id="GO:0009755">
    <property type="term" value="P:hormone-mediated signaling pathway"/>
    <property type="evidence" value="ECO:0007669"/>
    <property type="project" value="TreeGrafter"/>
</dbReference>
<dbReference type="PROSITE" id="PS51257">
    <property type="entry name" value="PROKAR_LIPOPROTEIN"/>
    <property type="match status" value="1"/>
</dbReference>
<dbReference type="EMBL" id="SDRB02010689">
    <property type="protein sequence ID" value="THG04957.1"/>
    <property type="molecule type" value="Genomic_DNA"/>
</dbReference>
<comment type="caution">
    <text evidence="4">The sequence shown here is derived from an EMBL/GenBank/DDBJ whole genome shotgun (WGS) entry which is preliminary data.</text>
</comment>
<evidence type="ECO:0000256" key="1">
    <source>
        <dbReference type="ARBA" id="ARBA00005474"/>
    </source>
</evidence>
<feature type="region of interest" description="Disordered" evidence="2">
    <location>
        <begin position="122"/>
        <end position="156"/>
    </location>
</feature>
<dbReference type="InterPro" id="IPR004883">
    <property type="entry name" value="LOB"/>
</dbReference>
<dbReference type="PANTHER" id="PTHR31529:SF28">
    <property type="entry name" value="LOB DOMAIN-CONTAINING PROTEIN 19"/>
    <property type="match status" value="1"/>
</dbReference>
<dbReference type="GO" id="GO:0005634">
    <property type="term" value="C:nucleus"/>
    <property type="evidence" value="ECO:0007669"/>
    <property type="project" value="TreeGrafter"/>
</dbReference>
<feature type="compositionally biased region" description="Low complexity" evidence="2">
    <location>
        <begin position="226"/>
        <end position="247"/>
    </location>
</feature>
<dbReference type="Pfam" id="PF03195">
    <property type="entry name" value="LOB"/>
    <property type="match status" value="1"/>
</dbReference>
<dbReference type="PANTHER" id="PTHR31529">
    <property type="entry name" value="LOB DOMAIN CONTAINING PROTEIN"/>
    <property type="match status" value="1"/>
</dbReference>
<proteinExistence type="inferred from homology"/>
<evidence type="ECO:0000256" key="2">
    <source>
        <dbReference type="SAM" id="MobiDB-lite"/>
    </source>
</evidence>
<organism evidence="4 5">
    <name type="scientific">Camellia sinensis var. sinensis</name>
    <name type="common">China tea</name>
    <dbReference type="NCBI Taxonomy" id="542762"/>
    <lineage>
        <taxon>Eukaryota</taxon>
        <taxon>Viridiplantae</taxon>
        <taxon>Streptophyta</taxon>
        <taxon>Embryophyta</taxon>
        <taxon>Tracheophyta</taxon>
        <taxon>Spermatophyta</taxon>
        <taxon>Magnoliopsida</taxon>
        <taxon>eudicotyledons</taxon>
        <taxon>Gunneridae</taxon>
        <taxon>Pentapetalae</taxon>
        <taxon>asterids</taxon>
        <taxon>Ericales</taxon>
        <taxon>Theaceae</taxon>
        <taxon>Camellia</taxon>
    </lineage>
</organism>
<gene>
    <name evidence="4" type="ORF">TEA_012179</name>
</gene>
<dbReference type="GO" id="GO:0045893">
    <property type="term" value="P:positive regulation of DNA-templated transcription"/>
    <property type="evidence" value="ECO:0007669"/>
    <property type="project" value="TreeGrafter"/>
</dbReference>
<accession>A0A4V3WLJ2</accession>
<feature type="compositionally biased region" description="Low complexity" evidence="2">
    <location>
        <begin position="131"/>
        <end position="152"/>
    </location>
</feature>
<feature type="region of interest" description="Disordered" evidence="2">
    <location>
        <begin position="217"/>
        <end position="249"/>
    </location>
</feature>
<evidence type="ECO:0000313" key="4">
    <source>
        <dbReference type="EMBL" id="THG04957.1"/>
    </source>
</evidence>
<protein>
    <recommendedName>
        <fullName evidence="3">LOB domain-containing protein</fullName>
    </recommendedName>
</protein>
<sequence>MRRGNNNGGGGGGACGACKFMRRKCEKGCIFEPYFESDQAGTAHFAAVHKVFGASNASKLLLKTPSHKRPEAVVSLCYEALARVRDPVYGCVSQLFSLQQQVINLQAELALVQAQRSTLQFLSLPPPQPQSPSTTNAQSSSDLASTSNASTTHFDPSTSMELVSFCNPMDQEIDNGDDDDDLQALAQEFVSTYLPGVINLQAELALVQAQRSTLQFLSLPPPQPQSPSTTNAQSSSDLASTSNASTTHFDPSTSMELVCFCNPMDQEIDNGDDDDDDLQALAQEFVSTYLPGVKSRPPSPH</sequence>
<reference evidence="4 5" key="1">
    <citation type="journal article" date="2018" name="Proc. Natl. Acad. Sci. U.S.A.">
        <title>Draft genome sequence of Camellia sinensis var. sinensis provides insights into the evolution of the tea genome and tea quality.</title>
        <authorList>
            <person name="Wei C."/>
            <person name="Yang H."/>
            <person name="Wang S."/>
            <person name="Zhao J."/>
            <person name="Liu C."/>
            <person name="Gao L."/>
            <person name="Xia E."/>
            <person name="Lu Y."/>
            <person name="Tai Y."/>
            <person name="She G."/>
            <person name="Sun J."/>
            <person name="Cao H."/>
            <person name="Tong W."/>
            <person name="Gao Q."/>
            <person name="Li Y."/>
            <person name="Deng W."/>
            <person name="Jiang X."/>
            <person name="Wang W."/>
            <person name="Chen Q."/>
            <person name="Zhang S."/>
            <person name="Li H."/>
            <person name="Wu J."/>
            <person name="Wang P."/>
            <person name="Li P."/>
            <person name="Shi C."/>
            <person name="Zheng F."/>
            <person name="Jian J."/>
            <person name="Huang B."/>
            <person name="Shan D."/>
            <person name="Shi M."/>
            <person name="Fang C."/>
            <person name="Yue Y."/>
            <person name="Li F."/>
            <person name="Li D."/>
            <person name="Wei S."/>
            <person name="Han B."/>
            <person name="Jiang C."/>
            <person name="Yin Y."/>
            <person name="Xia T."/>
            <person name="Zhang Z."/>
            <person name="Bennetzen J.L."/>
            <person name="Zhao S."/>
            <person name="Wan X."/>
        </authorList>
    </citation>
    <scope>NUCLEOTIDE SEQUENCE [LARGE SCALE GENOMIC DNA]</scope>
    <source>
        <strain evidence="5">cv. Shuchazao</strain>
        <tissue evidence="4">Leaf</tissue>
    </source>
</reference>
<dbReference type="AlphaFoldDB" id="A0A4V3WLJ2"/>
<name>A0A4V3WLJ2_CAMSN</name>
<comment type="similarity">
    <text evidence="1">Belongs to the LOB domain-containing protein family.</text>
</comment>
<keyword evidence="5" id="KW-1185">Reference proteome</keyword>
<evidence type="ECO:0000313" key="5">
    <source>
        <dbReference type="Proteomes" id="UP000306102"/>
    </source>
</evidence>
<dbReference type="Proteomes" id="UP000306102">
    <property type="component" value="Unassembled WGS sequence"/>
</dbReference>
<feature type="domain" description="LOB" evidence="3">
    <location>
        <begin position="13"/>
        <end position="116"/>
    </location>
</feature>
<evidence type="ECO:0000259" key="3">
    <source>
        <dbReference type="PROSITE" id="PS50891"/>
    </source>
</evidence>
<dbReference type="PROSITE" id="PS50891">
    <property type="entry name" value="LOB"/>
    <property type="match status" value="1"/>
</dbReference>